<keyword evidence="17" id="KW-1185">Reference proteome</keyword>
<proteinExistence type="inferred from homology"/>
<dbReference type="Gene3D" id="3.30.830.10">
    <property type="entry name" value="Metalloenzyme, LuxS/M16 peptidase-like"/>
    <property type="match status" value="4"/>
</dbReference>
<dbReference type="InterPro" id="IPR013578">
    <property type="entry name" value="Peptidase_M16C_assoc"/>
</dbReference>
<keyword evidence="12" id="KW-0496">Mitochondrion</keyword>
<keyword evidence="6" id="KW-0645">Protease</keyword>
<dbReference type="PANTHER" id="PTHR43016:SF13">
    <property type="entry name" value="PRESEQUENCE PROTEASE, MITOCHONDRIAL"/>
    <property type="match status" value="1"/>
</dbReference>
<dbReference type="SUPFAM" id="SSF63411">
    <property type="entry name" value="LuxS/MPP-like metallohydrolase"/>
    <property type="match status" value="4"/>
</dbReference>
<organism evidence="16 17">
    <name type="scientific">Muraenolepis orangiensis</name>
    <name type="common">Patagonian moray cod</name>
    <dbReference type="NCBI Taxonomy" id="630683"/>
    <lineage>
        <taxon>Eukaryota</taxon>
        <taxon>Metazoa</taxon>
        <taxon>Chordata</taxon>
        <taxon>Craniata</taxon>
        <taxon>Vertebrata</taxon>
        <taxon>Euteleostomi</taxon>
        <taxon>Actinopterygii</taxon>
        <taxon>Neopterygii</taxon>
        <taxon>Teleostei</taxon>
        <taxon>Neoteleostei</taxon>
        <taxon>Acanthomorphata</taxon>
        <taxon>Zeiogadaria</taxon>
        <taxon>Gadariae</taxon>
        <taxon>Gadiformes</taxon>
        <taxon>Muraenolepidoidei</taxon>
        <taxon>Muraenolepididae</taxon>
        <taxon>Muraenolepis</taxon>
    </lineage>
</organism>
<comment type="similarity">
    <text evidence="3">Belongs to the peptidase M16 family. PreP subfamily.</text>
</comment>
<evidence type="ECO:0000256" key="14">
    <source>
        <dbReference type="ARBA" id="ARBA00032857"/>
    </source>
</evidence>
<evidence type="ECO:0000256" key="11">
    <source>
        <dbReference type="ARBA" id="ARBA00023049"/>
    </source>
</evidence>
<evidence type="ECO:0000256" key="2">
    <source>
        <dbReference type="ARBA" id="ARBA00004305"/>
    </source>
</evidence>
<dbReference type="GO" id="GO:0005759">
    <property type="term" value="C:mitochondrial matrix"/>
    <property type="evidence" value="ECO:0007669"/>
    <property type="project" value="UniProtKB-SubCell"/>
</dbReference>
<keyword evidence="8" id="KW-0378">Hydrolase</keyword>
<evidence type="ECO:0000256" key="8">
    <source>
        <dbReference type="ARBA" id="ARBA00022801"/>
    </source>
</evidence>
<evidence type="ECO:0000256" key="4">
    <source>
        <dbReference type="ARBA" id="ARBA00011853"/>
    </source>
</evidence>
<dbReference type="OrthoDB" id="10250783at2759"/>
<evidence type="ECO:0000313" key="17">
    <source>
        <dbReference type="Proteomes" id="UP001148018"/>
    </source>
</evidence>
<name>A0A9Q0DTK0_9TELE</name>
<evidence type="ECO:0000256" key="10">
    <source>
        <dbReference type="ARBA" id="ARBA00022946"/>
    </source>
</evidence>
<evidence type="ECO:0000256" key="7">
    <source>
        <dbReference type="ARBA" id="ARBA00022723"/>
    </source>
</evidence>
<keyword evidence="7" id="KW-0479">Metal-binding</keyword>
<dbReference type="Pfam" id="PF00675">
    <property type="entry name" value="Peptidase_M16"/>
    <property type="match status" value="1"/>
</dbReference>
<dbReference type="PANTHER" id="PTHR43016">
    <property type="entry name" value="PRESEQUENCE PROTEASE"/>
    <property type="match status" value="1"/>
</dbReference>
<dbReference type="GO" id="GO:0016485">
    <property type="term" value="P:protein processing"/>
    <property type="evidence" value="ECO:0007669"/>
    <property type="project" value="TreeGrafter"/>
</dbReference>
<evidence type="ECO:0000256" key="13">
    <source>
        <dbReference type="ARBA" id="ARBA00023157"/>
    </source>
</evidence>
<dbReference type="GO" id="GO:0004222">
    <property type="term" value="F:metalloendopeptidase activity"/>
    <property type="evidence" value="ECO:0007669"/>
    <property type="project" value="TreeGrafter"/>
</dbReference>
<gene>
    <name evidence="16" type="ORF">NHX12_004882</name>
</gene>
<evidence type="ECO:0000313" key="16">
    <source>
        <dbReference type="EMBL" id="KAJ3595579.1"/>
    </source>
</evidence>
<dbReference type="GO" id="GO:0046872">
    <property type="term" value="F:metal ion binding"/>
    <property type="evidence" value="ECO:0007669"/>
    <property type="project" value="UniProtKB-KW"/>
</dbReference>
<evidence type="ECO:0000256" key="9">
    <source>
        <dbReference type="ARBA" id="ARBA00022833"/>
    </source>
</evidence>
<evidence type="ECO:0000256" key="1">
    <source>
        <dbReference type="ARBA" id="ARBA00001947"/>
    </source>
</evidence>
<evidence type="ECO:0000256" key="6">
    <source>
        <dbReference type="ARBA" id="ARBA00022670"/>
    </source>
</evidence>
<keyword evidence="9" id="KW-0862">Zinc</keyword>
<evidence type="ECO:0000256" key="5">
    <source>
        <dbReference type="ARBA" id="ARBA00020167"/>
    </source>
</evidence>
<sequence>MFRQVKSVVRRLQHLRYSGPQHAWRLKSTSAQERALQYQPGQSIHGFTVKEVVSVPDLFLTAVKLTHDQTGAQYLHAARDDSNNLFSVQLRTTPRDSTGVPHILEHTVLCGSERFPCRDPFFKMLNRSLSTFMNAFTASDYTMYPFSTQNSKDFQNLLSVYLDAVFFPCLREQDFRQEGWRLENEDPEDPASPLVFKGVVFNEMKGAFSDSERVYAQQLQNKLFPDHTYSVVSGGEPLDIPDLTWEELRQFHATHYHPSNARFFTYGDLPLEQHLQQIQQEALSRFQRIQPDTHVPPQPTWTSPREDHVTCGPDAMAPDPSKQNTVCMSYLLGDITDTFEAFTLSLLSSLMVAGPSSPFYTALLEPKIGSDFSSVVGYDGSTRDASFSIGLQGMAEEDIERVKGIIHQTIDDIIRTGFEEERIEALLHKIEIQMKHQSTSFGLSLASYIASCWNHDGDPVELLQIGEFVSRFRRCLQDDPRFLQDKVKHYFQDNPHRLTLSMRPDEAYRHKQALAEQERLHRKTRALSEHDHQEIYSKGLELLAAQSEPQDASCLPALQVSDIQRTSPTTPVNMGTAGGVAVQYCEQPTNGMLYFRAMCSLNTLPEELKLYVPLFCSVITQLGCGSLDYRQQAQQMDLKTGGMSVCPLVIPDSAHLDMYEQGVLLFSSCLERNIPDMFGLWSDIFNSPHFKDEDRLRVLVMMSAQELANGISDSGHMYAMSRAGRSLTPAGDLQETFGGMEQVKFMKRMAEMSDLSPVLRALPRIKKHILNPENMRCAVNATPNKMSSAVKDLESFMEQVARNRRSHQTSRPTIVERPIEASDASRKLVSEVGFQPCQVNTFYPMPFPVNYVSESIRAVPFTHADYASLCILARMMTAKYLHGEIREKGGAYGGGARMGGGVFSFYSYRDPNSVQTLSAFRRGVDWARSGSFSQQDIDEAKLSVFSAVDAPVAPSDKGMGRFLNGLTDEARQGHRERLFAVSDKDLVDVASRYLGFGQQTSGAAILGPENESIKKDPSWIIK</sequence>
<comment type="caution">
    <text evidence="16">The sequence shown here is derived from an EMBL/GenBank/DDBJ whole genome shotgun (WGS) entry which is preliminary data.</text>
</comment>
<dbReference type="SMART" id="SM01264">
    <property type="entry name" value="M16C_associated"/>
    <property type="match status" value="1"/>
</dbReference>
<dbReference type="Pfam" id="PF08367">
    <property type="entry name" value="M16C_assoc"/>
    <property type="match status" value="1"/>
</dbReference>
<accession>A0A9Q0DTK0</accession>
<feature type="domain" description="Peptidase M16C associated" evidence="15">
    <location>
        <begin position="502"/>
        <end position="749"/>
    </location>
</feature>
<dbReference type="InterPro" id="IPR055130">
    <property type="entry name" value="PreP_C"/>
</dbReference>
<keyword evidence="13" id="KW-1015">Disulfide bond</keyword>
<reference evidence="16" key="1">
    <citation type="submission" date="2022-07" db="EMBL/GenBank/DDBJ databases">
        <title>Chromosome-level genome of Muraenolepis orangiensis.</title>
        <authorList>
            <person name="Kim J."/>
        </authorList>
    </citation>
    <scope>NUCLEOTIDE SEQUENCE</scope>
    <source>
        <strain evidence="16">KU_S4_2022</strain>
        <tissue evidence="16">Muscle</tissue>
    </source>
</reference>
<dbReference type="InterPro" id="IPR011249">
    <property type="entry name" value="Metalloenz_LuxS/M16"/>
</dbReference>
<comment type="subcellular location">
    <subcellularLocation>
        <location evidence="2">Mitochondrion matrix</location>
    </subcellularLocation>
</comment>
<evidence type="ECO:0000256" key="3">
    <source>
        <dbReference type="ARBA" id="ARBA00007575"/>
    </source>
</evidence>
<dbReference type="Pfam" id="PF22516">
    <property type="entry name" value="PreP_C"/>
    <property type="match status" value="1"/>
</dbReference>
<dbReference type="InterPro" id="IPR007863">
    <property type="entry name" value="Peptidase_M16_C"/>
</dbReference>
<dbReference type="AlphaFoldDB" id="A0A9Q0DTK0"/>
<evidence type="ECO:0000259" key="15">
    <source>
        <dbReference type="SMART" id="SM01264"/>
    </source>
</evidence>
<evidence type="ECO:0000256" key="12">
    <source>
        <dbReference type="ARBA" id="ARBA00023128"/>
    </source>
</evidence>
<keyword evidence="11" id="KW-0482">Metalloprotease</keyword>
<dbReference type="EMBL" id="JANIIK010000111">
    <property type="protein sequence ID" value="KAJ3595579.1"/>
    <property type="molecule type" value="Genomic_DNA"/>
</dbReference>
<dbReference type="FunFam" id="3.30.830.10:FF:000011">
    <property type="entry name" value="Presequence protease, mitochondrial"/>
    <property type="match status" value="1"/>
</dbReference>
<keyword evidence="10" id="KW-0809">Transit peptide</keyword>
<dbReference type="InterPro" id="IPR011765">
    <property type="entry name" value="Pept_M16_N"/>
</dbReference>
<comment type="subunit">
    <text evidence="4">Monomer and homodimer; homodimerization is induced by binding of the substrate.</text>
</comment>
<comment type="cofactor">
    <cofactor evidence="1">
        <name>Zn(2+)</name>
        <dbReference type="ChEBI" id="CHEBI:29105"/>
    </cofactor>
</comment>
<dbReference type="Proteomes" id="UP001148018">
    <property type="component" value="Unassembled WGS sequence"/>
</dbReference>
<dbReference type="FunFam" id="3.30.830.10:FF:000009">
    <property type="entry name" value="Presequence protease, mitochondrial"/>
    <property type="match status" value="1"/>
</dbReference>
<dbReference type="FunFam" id="3.30.830.10:FF:000020">
    <property type="entry name" value="Mitochondrial presequence protease"/>
    <property type="match status" value="1"/>
</dbReference>
<protein>
    <recommendedName>
        <fullName evidence="5">Presequence protease, mitochondrial</fullName>
    </recommendedName>
    <alternativeName>
        <fullName evidence="14">Pitrilysin metalloproteinase 1</fullName>
    </alternativeName>
</protein>
<dbReference type="FunFam" id="3.30.830.10:FF:000013">
    <property type="entry name" value="Mitochondrial presequence protease"/>
    <property type="match status" value="1"/>
</dbReference>
<dbReference type="Pfam" id="PF05193">
    <property type="entry name" value="Peptidase_M16_C"/>
    <property type="match status" value="1"/>
</dbReference>